<dbReference type="Proteomes" id="UP001157006">
    <property type="component" value="Chromosome 1L"/>
</dbReference>
<keyword evidence="4" id="KW-1185">Reference proteome</keyword>
<dbReference type="InterPro" id="IPR000994">
    <property type="entry name" value="Pept_M24"/>
</dbReference>
<keyword evidence="1" id="KW-0234">DNA repair</keyword>
<proteinExistence type="inferred from homology"/>
<organism evidence="3 4">
    <name type="scientific">Vicia faba</name>
    <name type="common">Broad bean</name>
    <name type="synonym">Faba vulgaris</name>
    <dbReference type="NCBI Taxonomy" id="3906"/>
    <lineage>
        <taxon>Eukaryota</taxon>
        <taxon>Viridiplantae</taxon>
        <taxon>Streptophyta</taxon>
        <taxon>Embryophyta</taxon>
        <taxon>Tracheophyta</taxon>
        <taxon>Spermatophyta</taxon>
        <taxon>Magnoliopsida</taxon>
        <taxon>eudicotyledons</taxon>
        <taxon>Gunneridae</taxon>
        <taxon>Pentapetalae</taxon>
        <taxon>rosids</taxon>
        <taxon>fabids</taxon>
        <taxon>Fabales</taxon>
        <taxon>Fabaceae</taxon>
        <taxon>Papilionoideae</taxon>
        <taxon>50 kb inversion clade</taxon>
        <taxon>NPAAA clade</taxon>
        <taxon>Hologalegina</taxon>
        <taxon>IRL clade</taxon>
        <taxon>Fabeae</taxon>
        <taxon>Vicia</taxon>
    </lineage>
</organism>
<evidence type="ECO:0000313" key="3">
    <source>
        <dbReference type="EMBL" id="CAI8589336.1"/>
    </source>
</evidence>
<comment type="function">
    <text evidence="1">Component of the FACT complex, a general chromatin factor that acts to reorganize nucleosomes. The FACT complex is involved in multiple processes that require DNA as a template such as mRNA elongation, DNA replication and DNA repair. During transcription elongation the FACT complex acts as a histone chaperone that both destabilizes and restores nucleosomal structure. It facilitates the passage of RNA polymerase II and transcription by promoting the dissociation of one histone H2A-H2B dimer from the nucleosome, then subsequently promotes the reestablishment of the nucleosome following the passage of RNA polymerase II.</text>
</comment>
<dbReference type="GO" id="GO:0031491">
    <property type="term" value="F:nucleosome binding"/>
    <property type="evidence" value="ECO:0007669"/>
    <property type="project" value="TreeGrafter"/>
</dbReference>
<name>A0AAV0YUR2_VICFA</name>
<dbReference type="Gene3D" id="3.90.230.10">
    <property type="entry name" value="Creatinase/methionine aminopeptidase superfamily"/>
    <property type="match status" value="1"/>
</dbReference>
<dbReference type="Pfam" id="PF00557">
    <property type="entry name" value="Peptidase_M24"/>
    <property type="match status" value="1"/>
</dbReference>
<dbReference type="AlphaFoldDB" id="A0AAV0YUR2"/>
<gene>
    <name evidence="3" type="ORF">VFH_I388880</name>
</gene>
<comment type="subcellular location">
    <subcellularLocation>
        <location evidence="1">Nucleus</location>
    </subcellularLocation>
    <subcellularLocation>
        <location evidence="1">Chromosome</location>
    </subcellularLocation>
</comment>
<accession>A0AAV0YUR2</accession>
<evidence type="ECO:0000256" key="1">
    <source>
        <dbReference type="RuleBase" id="RU367052"/>
    </source>
</evidence>
<comment type="subunit">
    <text evidence="1">Component of the FACT complex.</text>
</comment>
<evidence type="ECO:0000313" key="4">
    <source>
        <dbReference type="Proteomes" id="UP001157006"/>
    </source>
</evidence>
<dbReference type="GO" id="GO:0006368">
    <property type="term" value="P:transcription elongation by RNA polymerase II"/>
    <property type="evidence" value="ECO:0007669"/>
    <property type="project" value="TreeGrafter"/>
</dbReference>
<dbReference type="GO" id="GO:0035101">
    <property type="term" value="C:FACT complex"/>
    <property type="evidence" value="ECO:0007669"/>
    <property type="project" value="UniProtKB-UniRule"/>
</dbReference>
<dbReference type="GO" id="GO:0006260">
    <property type="term" value="P:DNA replication"/>
    <property type="evidence" value="ECO:0007669"/>
    <property type="project" value="UniProtKB-KW"/>
</dbReference>
<dbReference type="GO" id="GO:0006281">
    <property type="term" value="P:DNA repair"/>
    <property type="evidence" value="ECO:0007669"/>
    <property type="project" value="UniProtKB-UniRule"/>
</dbReference>
<keyword evidence="1" id="KW-0235">DNA replication</keyword>
<keyword evidence="1" id="KW-0158">Chromosome</keyword>
<dbReference type="PANTHER" id="PTHR13980">
    <property type="entry name" value="CDC68 RELATED"/>
    <property type="match status" value="1"/>
</dbReference>
<keyword evidence="1" id="KW-0227">DNA damage</keyword>
<sequence>MMRRKVHPALMEETEKVILEPLKVNCKLKASNVDVCYHLVFSDFDARYKSYCSNIARTFLIDTDPIQSKSYEILLKAHEAVIGSLKPGNKLGTAYLAAVSIVDKDAPHMVSCLTKSVGTRIVIEFGESGLDINAKNDRIVKEGACPSSSSRMLRCKAVAEETFFRELPKATIFKPAAMIVDEESMKIGRWSFDNEGMENLRDLEDEVFRHRNLKNFFSDCILKLY</sequence>
<dbReference type="PANTHER" id="PTHR13980:SF18">
    <property type="entry name" value="FACT COMPLEX SUBUNIT SPT16"/>
    <property type="match status" value="1"/>
</dbReference>
<evidence type="ECO:0000259" key="2">
    <source>
        <dbReference type="Pfam" id="PF00557"/>
    </source>
</evidence>
<keyword evidence="1" id="KW-0805">Transcription regulation</keyword>
<feature type="domain" description="Peptidase M24" evidence="2">
    <location>
        <begin position="38"/>
        <end position="145"/>
    </location>
</feature>
<keyword evidence="1" id="KW-0804">Transcription</keyword>
<dbReference type="EMBL" id="OX451736">
    <property type="protein sequence ID" value="CAI8589336.1"/>
    <property type="molecule type" value="Genomic_DNA"/>
</dbReference>
<dbReference type="InterPro" id="IPR036005">
    <property type="entry name" value="Creatinase/aminopeptidase-like"/>
</dbReference>
<reference evidence="3 4" key="1">
    <citation type="submission" date="2023-01" db="EMBL/GenBank/DDBJ databases">
        <authorList>
            <person name="Kreplak J."/>
        </authorList>
    </citation>
    <scope>NUCLEOTIDE SEQUENCE [LARGE SCALE GENOMIC DNA]</scope>
</reference>
<protein>
    <recommendedName>
        <fullName evidence="1">FACT complex subunit</fullName>
    </recommendedName>
</protein>
<dbReference type="InterPro" id="IPR040258">
    <property type="entry name" value="Spt16"/>
</dbReference>
<comment type="similarity">
    <text evidence="1">Belongs to the peptidase M24 family. SPT16 subfamily.</text>
</comment>
<dbReference type="SUPFAM" id="SSF55920">
    <property type="entry name" value="Creatinase/aminopeptidase"/>
    <property type="match status" value="1"/>
</dbReference>
<keyword evidence="1" id="KW-0539">Nucleus</keyword>